<comment type="caution">
    <text evidence="3">The sequence shown here is derived from an EMBL/GenBank/DDBJ whole genome shotgun (WGS) entry which is preliminary data.</text>
</comment>
<dbReference type="PANTHER" id="PTHR33166">
    <property type="entry name" value="GAG_P30 DOMAIN-CONTAINING PROTEIN"/>
    <property type="match status" value="1"/>
</dbReference>
<dbReference type="Pfam" id="PF02093">
    <property type="entry name" value="Gag_p30"/>
    <property type="match status" value="1"/>
</dbReference>
<evidence type="ECO:0000313" key="4">
    <source>
        <dbReference type="Proteomes" id="UP001333110"/>
    </source>
</evidence>
<organism evidence="3 4">
    <name type="scientific">Mycteria americana</name>
    <name type="common">Wood stork</name>
    <dbReference type="NCBI Taxonomy" id="33587"/>
    <lineage>
        <taxon>Eukaryota</taxon>
        <taxon>Metazoa</taxon>
        <taxon>Chordata</taxon>
        <taxon>Craniata</taxon>
        <taxon>Vertebrata</taxon>
        <taxon>Euteleostomi</taxon>
        <taxon>Archelosauria</taxon>
        <taxon>Archosauria</taxon>
        <taxon>Dinosauria</taxon>
        <taxon>Saurischia</taxon>
        <taxon>Theropoda</taxon>
        <taxon>Coelurosauria</taxon>
        <taxon>Aves</taxon>
        <taxon>Neognathae</taxon>
        <taxon>Neoaves</taxon>
        <taxon>Aequornithes</taxon>
        <taxon>Ciconiiformes</taxon>
        <taxon>Ciconiidae</taxon>
        <taxon>Mycteria</taxon>
    </lineage>
</organism>
<dbReference type="GO" id="GO:0019068">
    <property type="term" value="P:virion assembly"/>
    <property type="evidence" value="ECO:0007669"/>
    <property type="project" value="InterPro"/>
</dbReference>
<gene>
    <name evidence="3" type="ORF">QYF61_023151</name>
</gene>
<feature type="region of interest" description="Disordered" evidence="1">
    <location>
        <begin position="420"/>
        <end position="451"/>
    </location>
</feature>
<dbReference type="EMBL" id="JAUNZN010000002">
    <property type="protein sequence ID" value="KAK4828091.1"/>
    <property type="molecule type" value="Genomic_DNA"/>
</dbReference>
<evidence type="ECO:0000256" key="1">
    <source>
        <dbReference type="SAM" id="MobiDB-lite"/>
    </source>
</evidence>
<feature type="region of interest" description="Disordered" evidence="1">
    <location>
        <begin position="57"/>
        <end position="76"/>
    </location>
</feature>
<evidence type="ECO:0000313" key="3">
    <source>
        <dbReference type="EMBL" id="KAK4828091.1"/>
    </source>
</evidence>
<dbReference type="Proteomes" id="UP001333110">
    <property type="component" value="Unassembled WGS sequence"/>
</dbReference>
<feature type="domain" description="Core shell protein Gag P30" evidence="2">
    <location>
        <begin position="200"/>
        <end position="393"/>
    </location>
</feature>
<reference evidence="3 4" key="1">
    <citation type="journal article" date="2023" name="J. Hered.">
        <title>Chromosome-level genome of the wood stork (Mycteria americana) provides insight into avian chromosome evolution.</title>
        <authorList>
            <person name="Flamio R. Jr."/>
            <person name="Ramstad K.M."/>
        </authorList>
    </citation>
    <scope>NUCLEOTIDE SEQUENCE [LARGE SCALE GENOMIC DNA]</scope>
    <source>
        <strain evidence="3">JAX WOST 10</strain>
    </source>
</reference>
<dbReference type="InterPro" id="IPR050462">
    <property type="entry name" value="Retroviral_Gag-Pol_poly"/>
</dbReference>
<dbReference type="Gene3D" id="1.10.375.10">
    <property type="entry name" value="Human Immunodeficiency Virus Type 1 Capsid Protein"/>
    <property type="match status" value="1"/>
</dbReference>
<dbReference type="AlphaFoldDB" id="A0AAN7SFW2"/>
<dbReference type="InterPro" id="IPR003036">
    <property type="entry name" value="Gag_P30"/>
</dbReference>
<name>A0AAN7SFW2_MYCAM</name>
<proteinExistence type="predicted"/>
<dbReference type="InterPro" id="IPR008919">
    <property type="entry name" value="Retrov_capsid_N"/>
</dbReference>
<accession>A0AAN7SFW2</accession>
<sequence length="488" mass="55012">MGEITAVVARKAKSHANEVKGTVLHRLQTSEREDLQYRKTSSWHRGVLRENLRSLDRRALSKTPGKAGGNHPEWPKKCGMIPQDSMVLTLEKQGRNKSLKRCCSACSIGKKCLKRGQEEDDLEFMLLAKGLGKILVKEMMQTAWGEELMGRMVKPGLQGNGLEEQRNLVLLRGGQGDDKGKLGKFFKLLSARLLEITDRSWKETAGIYREDPERVAKVFETIIRTQDPDWNDLQVILDTLLDGTEKKMVLKTAWKQVGGAHANGDLQGKIDQNFPATDPEWDPNQPGPWELLSRHGWILFGIRHPMPKAINWSKLYEIKQEPNESSSTFMEQLKVTARKYTNLDPEKPEEAVQLASIFLGQLSLDIRKKLQKLEGADSRDLGKMLEVAWTVFNNREKEKEMRQARSENLREERLIATLTGIPGGPYRGRGGPGKGYRGRGRDGGVGKPPPFVHPLLRKISVQFAKKGDTGKRNVLKLGTWSQPCKPSN</sequence>
<dbReference type="SUPFAM" id="SSF47943">
    <property type="entry name" value="Retrovirus capsid protein, N-terminal core domain"/>
    <property type="match status" value="1"/>
</dbReference>
<protein>
    <recommendedName>
        <fullName evidence="2">Core shell protein Gag P30 domain-containing protein</fullName>
    </recommendedName>
</protein>
<evidence type="ECO:0000259" key="2">
    <source>
        <dbReference type="Pfam" id="PF02093"/>
    </source>
</evidence>
<keyword evidence="4" id="KW-1185">Reference proteome</keyword>
<feature type="compositionally biased region" description="Gly residues" evidence="1">
    <location>
        <begin position="421"/>
        <end position="435"/>
    </location>
</feature>